<feature type="transmembrane region" description="Helical" evidence="1">
    <location>
        <begin position="68"/>
        <end position="88"/>
    </location>
</feature>
<keyword evidence="1" id="KW-1133">Transmembrane helix</keyword>
<dbReference type="EMBL" id="MGFQ01000019">
    <property type="protein sequence ID" value="OGM09875.1"/>
    <property type="molecule type" value="Genomic_DNA"/>
</dbReference>
<gene>
    <name evidence="2" type="ORF">A2Z67_03060</name>
</gene>
<evidence type="ECO:0000256" key="1">
    <source>
        <dbReference type="SAM" id="Phobius"/>
    </source>
</evidence>
<protein>
    <recommendedName>
        <fullName evidence="4">YggT family protein</fullName>
    </recommendedName>
</protein>
<sequence>MEYLIYFLFGILEVLLVFRLIFKLMGASNSSAFVGLIYSITGIFILPFEGIFRRGFTQGLETTSVLEPSTLVAIIVYAVLAWGIVKLVRIFSGERQQTD</sequence>
<dbReference type="Proteomes" id="UP000176939">
    <property type="component" value="Unassembled WGS sequence"/>
</dbReference>
<organism evidence="2 3">
    <name type="scientific">Candidatus Woesebacteria bacterium RBG_13_36_22</name>
    <dbReference type="NCBI Taxonomy" id="1802478"/>
    <lineage>
        <taxon>Bacteria</taxon>
        <taxon>Candidatus Woeseibacteriota</taxon>
    </lineage>
</organism>
<keyword evidence="1" id="KW-0812">Transmembrane</keyword>
<evidence type="ECO:0000313" key="3">
    <source>
        <dbReference type="Proteomes" id="UP000176939"/>
    </source>
</evidence>
<evidence type="ECO:0000313" key="2">
    <source>
        <dbReference type="EMBL" id="OGM09875.1"/>
    </source>
</evidence>
<comment type="caution">
    <text evidence="2">The sequence shown here is derived from an EMBL/GenBank/DDBJ whole genome shotgun (WGS) entry which is preliminary data.</text>
</comment>
<accession>A0A1F7X6F7</accession>
<evidence type="ECO:0008006" key="4">
    <source>
        <dbReference type="Google" id="ProtNLM"/>
    </source>
</evidence>
<reference evidence="2 3" key="1">
    <citation type="journal article" date="2016" name="Nat. Commun.">
        <title>Thousands of microbial genomes shed light on interconnected biogeochemical processes in an aquifer system.</title>
        <authorList>
            <person name="Anantharaman K."/>
            <person name="Brown C.T."/>
            <person name="Hug L.A."/>
            <person name="Sharon I."/>
            <person name="Castelle C.J."/>
            <person name="Probst A.J."/>
            <person name="Thomas B.C."/>
            <person name="Singh A."/>
            <person name="Wilkins M.J."/>
            <person name="Karaoz U."/>
            <person name="Brodie E.L."/>
            <person name="Williams K.H."/>
            <person name="Hubbard S.S."/>
            <person name="Banfield J.F."/>
        </authorList>
    </citation>
    <scope>NUCLEOTIDE SEQUENCE [LARGE SCALE GENOMIC DNA]</scope>
</reference>
<name>A0A1F7X6F7_9BACT</name>
<dbReference type="AlphaFoldDB" id="A0A1F7X6F7"/>
<feature type="transmembrane region" description="Helical" evidence="1">
    <location>
        <begin position="6"/>
        <end position="22"/>
    </location>
</feature>
<keyword evidence="1" id="KW-0472">Membrane</keyword>
<proteinExistence type="predicted"/>
<feature type="transmembrane region" description="Helical" evidence="1">
    <location>
        <begin position="29"/>
        <end position="48"/>
    </location>
</feature>